<evidence type="ECO:0000256" key="2">
    <source>
        <dbReference type="SAM" id="Phobius"/>
    </source>
</evidence>
<feature type="domain" description="MD-2-related lipid-recognition" evidence="3">
    <location>
        <begin position="115"/>
        <end position="244"/>
    </location>
</feature>
<dbReference type="GO" id="GO:0009898">
    <property type="term" value="C:cytoplasmic side of plasma membrane"/>
    <property type="evidence" value="ECO:0007669"/>
    <property type="project" value="TreeGrafter"/>
</dbReference>
<proteinExistence type="predicted"/>
<evidence type="ECO:0000313" key="4">
    <source>
        <dbReference type="EMBL" id="CAF3926487.1"/>
    </source>
</evidence>
<dbReference type="EMBL" id="CAJOBG010001412">
    <property type="protein sequence ID" value="CAF3926487.1"/>
    <property type="molecule type" value="Genomic_DNA"/>
</dbReference>
<feature type="transmembrane region" description="Helical" evidence="2">
    <location>
        <begin position="87"/>
        <end position="105"/>
    </location>
</feature>
<name>A0A819J0E3_9BILA</name>
<protein>
    <recommendedName>
        <fullName evidence="3">MD-2-related lipid-recognition domain-containing protein</fullName>
    </recommendedName>
</protein>
<evidence type="ECO:0000259" key="3">
    <source>
        <dbReference type="SMART" id="SM00737"/>
    </source>
</evidence>
<accession>A0A819J0E3</accession>
<keyword evidence="2" id="KW-1133">Transmembrane helix</keyword>
<dbReference type="InterPro" id="IPR003172">
    <property type="entry name" value="ML_dom"/>
</dbReference>
<keyword evidence="1" id="KW-0732">Signal</keyword>
<gene>
    <name evidence="4" type="ORF">OVN521_LOCUS10881</name>
</gene>
<evidence type="ECO:0000313" key="5">
    <source>
        <dbReference type="Proteomes" id="UP000663866"/>
    </source>
</evidence>
<keyword evidence="5" id="KW-1185">Reference proteome</keyword>
<evidence type="ECO:0000256" key="1">
    <source>
        <dbReference type="ARBA" id="ARBA00022729"/>
    </source>
</evidence>
<dbReference type="GO" id="GO:0005319">
    <property type="term" value="F:lipid transporter activity"/>
    <property type="evidence" value="ECO:0007669"/>
    <property type="project" value="TreeGrafter"/>
</dbReference>
<dbReference type="InterPro" id="IPR036846">
    <property type="entry name" value="GM2-AP_sf"/>
</dbReference>
<dbReference type="SUPFAM" id="SSF63707">
    <property type="entry name" value="Ganglioside M2 (gm2) activator"/>
    <property type="match status" value="1"/>
</dbReference>
<sequence length="251" mass="28067">MGPFSCSGKSLIFVSRFQGEEKNYLREILSIRVIPFPLISLMVFVLCCQALRQYSTIREKKGDIIACLSYKRYSYPHLQLSKNTSNISALNGFYFVFMLFIYSIGKTVVITQVTWENCGSYSNDIKLLNLTVNPYPIVAPGSVSINITIYTNQNLTSPLKAILSLRKKTFIGYVPVPCFSIGSCIYKDLCTLCSQCHCPMEAGGHTIDLPITIDSQSWMLAGSYQAQIDLETSLKQKGCAKINNISIKTNK</sequence>
<dbReference type="InterPro" id="IPR028996">
    <property type="entry name" value="GM2-AP"/>
</dbReference>
<keyword evidence="2" id="KW-0472">Membrane</keyword>
<dbReference type="GO" id="GO:0006689">
    <property type="term" value="P:ganglioside catabolic process"/>
    <property type="evidence" value="ECO:0007669"/>
    <property type="project" value="InterPro"/>
</dbReference>
<dbReference type="PANTHER" id="PTHR17357:SF0">
    <property type="entry name" value="GANGLIOSIDE GM2 ACTIVATOR"/>
    <property type="match status" value="1"/>
</dbReference>
<dbReference type="PANTHER" id="PTHR17357">
    <property type="entry name" value="GM2 GANGLIOSIDE ACTIVATOR PROTEIN"/>
    <property type="match status" value="1"/>
</dbReference>
<dbReference type="GO" id="GO:0008047">
    <property type="term" value="F:enzyme activator activity"/>
    <property type="evidence" value="ECO:0007669"/>
    <property type="project" value="InterPro"/>
</dbReference>
<reference evidence="4" key="1">
    <citation type="submission" date="2021-02" db="EMBL/GenBank/DDBJ databases">
        <authorList>
            <person name="Nowell W R."/>
        </authorList>
    </citation>
    <scope>NUCLEOTIDE SEQUENCE</scope>
</reference>
<dbReference type="AlphaFoldDB" id="A0A819J0E3"/>
<dbReference type="SMART" id="SM00737">
    <property type="entry name" value="ML"/>
    <property type="match status" value="1"/>
</dbReference>
<dbReference type="Gene3D" id="2.70.220.10">
    <property type="entry name" value="Ganglioside GM2 activator"/>
    <property type="match status" value="1"/>
</dbReference>
<comment type="caution">
    <text evidence="4">The sequence shown here is derived from an EMBL/GenBank/DDBJ whole genome shotgun (WGS) entry which is preliminary data.</text>
</comment>
<dbReference type="Pfam" id="PF02221">
    <property type="entry name" value="E1_DerP2_DerF2"/>
    <property type="match status" value="1"/>
</dbReference>
<feature type="transmembrane region" description="Helical" evidence="2">
    <location>
        <begin position="29"/>
        <end position="51"/>
    </location>
</feature>
<dbReference type="Proteomes" id="UP000663866">
    <property type="component" value="Unassembled WGS sequence"/>
</dbReference>
<keyword evidence="2" id="KW-0812">Transmembrane</keyword>
<organism evidence="4 5">
    <name type="scientific">Rotaria magnacalcarata</name>
    <dbReference type="NCBI Taxonomy" id="392030"/>
    <lineage>
        <taxon>Eukaryota</taxon>
        <taxon>Metazoa</taxon>
        <taxon>Spiralia</taxon>
        <taxon>Gnathifera</taxon>
        <taxon>Rotifera</taxon>
        <taxon>Eurotatoria</taxon>
        <taxon>Bdelloidea</taxon>
        <taxon>Philodinida</taxon>
        <taxon>Philodinidae</taxon>
        <taxon>Rotaria</taxon>
    </lineage>
</organism>